<evidence type="ECO:0000313" key="5">
    <source>
        <dbReference type="Proteomes" id="UP000887575"/>
    </source>
</evidence>
<keyword evidence="3" id="KW-0966">Cell projection</keyword>
<dbReference type="AlphaFoldDB" id="A0AAF3EDA8"/>
<dbReference type="InterPro" id="IPR028172">
    <property type="entry name" value="FT20"/>
</dbReference>
<reference evidence="6" key="1">
    <citation type="submission" date="2024-02" db="UniProtKB">
        <authorList>
            <consortium name="WormBaseParasite"/>
        </authorList>
    </citation>
    <scope>IDENTIFICATION</scope>
</reference>
<dbReference type="GO" id="GO:0060271">
    <property type="term" value="P:cilium assembly"/>
    <property type="evidence" value="ECO:0007669"/>
    <property type="project" value="TreeGrafter"/>
</dbReference>
<protein>
    <recommendedName>
        <fullName evidence="7">Intraflagellar transport protein 20</fullName>
    </recommendedName>
</protein>
<accession>A0AAF3EDA8</accession>
<dbReference type="Pfam" id="PF14931">
    <property type="entry name" value="IFT20"/>
    <property type="match status" value="1"/>
</dbReference>
<dbReference type="GO" id="GO:0030990">
    <property type="term" value="C:intraciliary transport particle"/>
    <property type="evidence" value="ECO:0007669"/>
    <property type="project" value="TreeGrafter"/>
</dbReference>
<dbReference type="GO" id="GO:0061512">
    <property type="term" value="P:protein localization to cilium"/>
    <property type="evidence" value="ECO:0007669"/>
    <property type="project" value="TreeGrafter"/>
</dbReference>
<proteinExistence type="predicted"/>
<evidence type="ECO:0000256" key="4">
    <source>
        <dbReference type="SAM" id="Coils"/>
    </source>
</evidence>
<organism evidence="5 6">
    <name type="scientific">Mesorhabditis belari</name>
    <dbReference type="NCBI Taxonomy" id="2138241"/>
    <lineage>
        <taxon>Eukaryota</taxon>
        <taxon>Metazoa</taxon>
        <taxon>Ecdysozoa</taxon>
        <taxon>Nematoda</taxon>
        <taxon>Chromadorea</taxon>
        <taxon>Rhabditida</taxon>
        <taxon>Rhabditina</taxon>
        <taxon>Rhabditomorpha</taxon>
        <taxon>Rhabditoidea</taxon>
        <taxon>Rhabditidae</taxon>
        <taxon>Mesorhabditinae</taxon>
        <taxon>Mesorhabditis</taxon>
    </lineage>
</organism>
<evidence type="ECO:0000313" key="6">
    <source>
        <dbReference type="WBParaSite" id="MBELARI_LOCUS11962"/>
    </source>
</evidence>
<feature type="coiled-coil region" evidence="4">
    <location>
        <begin position="81"/>
        <end position="119"/>
    </location>
</feature>
<dbReference type="PANTHER" id="PTHR31978:SF1">
    <property type="entry name" value="INTRAFLAGELLAR TRANSPORT PROTEIN 20 HOMOLOG"/>
    <property type="match status" value="1"/>
</dbReference>
<dbReference type="WBParaSite" id="MBELARI_LOCUS11962">
    <property type="protein sequence ID" value="MBELARI_LOCUS11962"/>
    <property type="gene ID" value="MBELARI_LOCUS11962"/>
</dbReference>
<evidence type="ECO:0000256" key="1">
    <source>
        <dbReference type="ARBA" id="ARBA00004138"/>
    </source>
</evidence>
<evidence type="ECO:0000256" key="3">
    <source>
        <dbReference type="ARBA" id="ARBA00023273"/>
    </source>
</evidence>
<evidence type="ECO:0008006" key="7">
    <source>
        <dbReference type="Google" id="ProtNLM"/>
    </source>
</evidence>
<dbReference type="GO" id="GO:0005737">
    <property type="term" value="C:cytoplasm"/>
    <property type="evidence" value="ECO:0007669"/>
    <property type="project" value="TreeGrafter"/>
</dbReference>
<dbReference type="PANTHER" id="PTHR31978">
    <property type="entry name" value="INTRAFLAGELLAR TRANSPORT PROTEIN 20 HOMOLOG"/>
    <property type="match status" value="1"/>
</dbReference>
<dbReference type="GO" id="GO:0036064">
    <property type="term" value="C:ciliary basal body"/>
    <property type="evidence" value="ECO:0007669"/>
    <property type="project" value="TreeGrafter"/>
</dbReference>
<dbReference type="Proteomes" id="UP000887575">
    <property type="component" value="Unassembled WGS sequence"/>
</dbReference>
<dbReference type="GO" id="GO:0005813">
    <property type="term" value="C:centrosome"/>
    <property type="evidence" value="ECO:0007669"/>
    <property type="project" value="TreeGrafter"/>
</dbReference>
<dbReference type="GO" id="GO:0097546">
    <property type="term" value="C:ciliary base"/>
    <property type="evidence" value="ECO:0007669"/>
    <property type="project" value="TreeGrafter"/>
</dbReference>
<evidence type="ECO:0000256" key="2">
    <source>
        <dbReference type="ARBA" id="ARBA00023054"/>
    </source>
</evidence>
<comment type="subcellular location">
    <subcellularLocation>
        <location evidence="1">Cell projection</location>
        <location evidence="1">Cilium</location>
    </subcellularLocation>
</comment>
<name>A0AAF3EDA8_9BILA</name>
<dbReference type="GO" id="GO:0097730">
    <property type="term" value="C:non-motile cilium"/>
    <property type="evidence" value="ECO:0007669"/>
    <property type="project" value="TreeGrafter"/>
</dbReference>
<keyword evidence="5" id="KW-1185">Reference proteome</keyword>
<sequence length="133" mass="15572">MTEPEEILSKSGLFVDDLNHLRLLSTETSECCTELSQEGKNFEQQMAQFKTTTESLITTMEELATMVETEKLRAMTSRSILKNIDKRKVNETQQIQILIREKQVELERLRIELEAAQKMEQDQRDFIQQFISN</sequence>
<keyword evidence="2 4" id="KW-0175">Coiled coil</keyword>